<evidence type="ECO:0000313" key="1">
    <source>
        <dbReference type="EMBL" id="KAA6321244.1"/>
    </source>
</evidence>
<feature type="non-terminal residue" evidence="1">
    <location>
        <position position="1"/>
    </location>
</feature>
<gene>
    <name evidence="1" type="ORF">EZS27_029084</name>
</gene>
<proteinExistence type="predicted"/>
<dbReference type="AlphaFoldDB" id="A0A5J4QK12"/>
<accession>A0A5J4QK12</accession>
<comment type="caution">
    <text evidence="1">The sequence shown here is derived from an EMBL/GenBank/DDBJ whole genome shotgun (WGS) entry which is preliminary data.</text>
</comment>
<dbReference type="SUPFAM" id="SSF53335">
    <property type="entry name" value="S-adenosyl-L-methionine-dependent methyltransferases"/>
    <property type="match status" value="1"/>
</dbReference>
<organism evidence="1">
    <name type="scientific">termite gut metagenome</name>
    <dbReference type="NCBI Taxonomy" id="433724"/>
    <lineage>
        <taxon>unclassified sequences</taxon>
        <taxon>metagenomes</taxon>
        <taxon>organismal metagenomes</taxon>
    </lineage>
</organism>
<name>A0A5J4QK12_9ZZZZ</name>
<dbReference type="Gene3D" id="3.40.50.150">
    <property type="entry name" value="Vaccinia Virus protein VP39"/>
    <property type="match status" value="1"/>
</dbReference>
<dbReference type="EMBL" id="SNRY01003366">
    <property type="protein sequence ID" value="KAA6321244.1"/>
    <property type="molecule type" value="Genomic_DNA"/>
</dbReference>
<reference evidence="1" key="1">
    <citation type="submission" date="2019-03" db="EMBL/GenBank/DDBJ databases">
        <title>Single cell metagenomics reveals metabolic interactions within the superorganism composed of flagellate Streblomastix strix and complex community of Bacteroidetes bacteria on its surface.</title>
        <authorList>
            <person name="Treitli S.C."/>
            <person name="Kolisko M."/>
            <person name="Husnik F."/>
            <person name="Keeling P."/>
            <person name="Hampl V."/>
        </authorList>
    </citation>
    <scope>NUCLEOTIDE SEQUENCE</scope>
    <source>
        <strain evidence="1">STM</strain>
    </source>
</reference>
<dbReference type="InterPro" id="IPR029063">
    <property type="entry name" value="SAM-dependent_MTases_sf"/>
</dbReference>
<protein>
    <submittedName>
        <fullName evidence="1">Uncharacterized protein</fullName>
    </submittedName>
</protein>
<sequence>ALLVHLHLQASISIRKASRRKLIDKTYFSKEKLLLLFEQLQHFFRKIEPYKPKNSAWYDYYDNTILSQEYLAEKECIVREILKENPVHTILDAGANDGYFSFVALEYAKQVVAVEYDHHCVNNLHKRVKKEKKNIFTLISGITNPSPALGFLNKEKYSLLDRLKGTDLTLALAVTHHLRIGFNVPFHLQAELFKSFSKKLIVEYVPKEDPKCQELLLNREDVFDDYSQERFVHSFVESGFVLKKESCLSSVNRILYVFEMEES</sequence>